<dbReference type="GO" id="GO:0005524">
    <property type="term" value="F:ATP binding"/>
    <property type="evidence" value="ECO:0007669"/>
    <property type="project" value="InterPro"/>
</dbReference>
<dbReference type="InterPro" id="IPR049730">
    <property type="entry name" value="SNF2/RAD54-like_C"/>
</dbReference>
<proteinExistence type="evidence at transcript level"/>
<dbReference type="PROSITE" id="PS51194">
    <property type="entry name" value="HELICASE_CTER"/>
    <property type="match status" value="1"/>
</dbReference>
<dbReference type="EMBL" id="BT124223">
    <property type="protein sequence ID" value="ADE77489.1"/>
    <property type="molecule type" value="mRNA"/>
</dbReference>
<feature type="coiled-coil region" evidence="2">
    <location>
        <begin position="288"/>
        <end position="315"/>
    </location>
</feature>
<dbReference type="Pfam" id="PF00271">
    <property type="entry name" value="Helicase_C"/>
    <property type="match status" value="1"/>
</dbReference>
<reference evidence="4" key="1">
    <citation type="submission" date="2010-04" db="EMBL/GenBank/DDBJ databases">
        <authorList>
            <person name="Reid K.E."/>
            <person name="Liao N."/>
            <person name="Chan S."/>
            <person name="Docking R."/>
            <person name="Taylor G."/>
            <person name="Moore R."/>
            <person name="Mayo M."/>
            <person name="Munro S."/>
            <person name="King J."/>
            <person name="Yanchuk A."/>
            <person name="Holt R."/>
            <person name="Jones S."/>
            <person name="Marra M."/>
            <person name="Ritland C.E."/>
            <person name="Ritland K."/>
            <person name="Bohlmann J."/>
        </authorList>
    </citation>
    <scope>NUCLEOTIDE SEQUENCE</scope>
    <source>
        <tissue evidence="4">Bud</tissue>
    </source>
</reference>
<evidence type="ECO:0000313" key="4">
    <source>
        <dbReference type="EMBL" id="ADE77489.1"/>
    </source>
</evidence>
<evidence type="ECO:0000256" key="1">
    <source>
        <dbReference type="ARBA" id="ARBA00022801"/>
    </source>
</evidence>
<dbReference type="GO" id="GO:0016787">
    <property type="term" value="F:hydrolase activity"/>
    <property type="evidence" value="ECO:0007669"/>
    <property type="project" value="UniProtKB-KW"/>
</dbReference>
<name>D5AD70_PICSI</name>
<dbReference type="Pfam" id="PF00176">
    <property type="entry name" value="SNF2-rel_dom"/>
    <property type="match status" value="1"/>
</dbReference>
<protein>
    <recommendedName>
        <fullName evidence="3">Helicase C-terminal domain-containing protein</fullName>
    </recommendedName>
</protein>
<dbReference type="InterPro" id="IPR001650">
    <property type="entry name" value="Helicase_C-like"/>
</dbReference>
<organism evidence="4">
    <name type="scientific">Picea sitchensis</name>
    <name type="common">Sitka spruce</name>
    <name type="synonym">Pinus sitchensis</name>
    <dbReference type="NCBI Taxonomy" id="3332"/>
    <lineage>
        <taxon>Eukaryota</taxon>
        <taxon>Viridiplantae</taxon>
        <taxon>Streptophyta</taxon>
        <taxon>Embryophyta</taxon>
        <taxon>Tracheophyta</taxon>
        <taxon>Spermatophyta</taxon>
        <taxon>Pinopsida</taxon>
        <taxon>Pinidae</taxon>
        <taxon>Conifers I</taxon>
        <taxon>Pinales</taxon>
        <taxon>Pinaceae</taxon>
        <taxon>Picea</taxon>
    </lineage>
</organism>
<dbReference type="InterPro" id="IPR027417">
    <property type="entry name" value="P-loop_NTPase"/>
</dbReference>
<dbReference type="AlphaFoldDB" id="D5AD70"/>
<dbReference type="Gene3D" id="3.40.50.300">
    <property type="entry name" value="P-loop containing nucleotide triphosphate hydrolases"/>
    <property type="match status" value="1"/>
</dbReference>
<evidence type="ECO:0000256" key="2">
    <source>
        <dbReference type="SAM" id="Coils"/>
    </source>
</evidence>
<dbReference type="PANTHER" id="PTHR10799">
    <property type="entry name" value="SNF2/RAD54 HELICASE FAMILY"/>
    <property type="match status" value="1"/>
</dbReference>
<evidence type="ECO:0000259" key="3">
    <source>
        <dbReference type="PROSITE" id="PS51194"/>
    </source>
</evidence>
<keyword evidence="1" id="KW-0378">Hydrolase</keyword>
<dbReference type="InterPro" id="IPR000330">
    <property type="entry name" value="SNF2_N"/>
</dbReference>
<dbReference type="CDD" id="cd18793">
    <property type="entry name" value="SF2_C_SNF"/>
    <property type="match status" value="1"/>
</dbReference>
<sequence length="377" mass="43709">MNETGNEETEDKKKVQVISKLHAILRPFLLRRLKEDVEKNLPSKKEIILYARMTEDQRKIQEHLLNKSLITYLHARSEYGKAMKTRLENLMLQLRKNFNHPDLLQSQFEISYHYPPVEKLMEQCGKFQLLDRLLKHLRARNHKVLIFSQWTRVLDLLDYCLSESGHDMCRIDGSVKLHDRQRQIKDFNDPNSNLHIFLLSTRAGGLGINLTAADTCIIYDSDWNPQMDLQAMDRCHRIGQTKPVHVYRLCTSHSAECRMLKVAFDKLKLERVVIEKGQFHQERTNPGFSKESELLALLQQERDEEEELVQSDEISESNLLKLLDRRDMINDSLKVGGAGTDSLPLKGPGWEIVVRGGQVGGMLSSIEGYKEYDDKNL</sequence>
<dbReference type="SUPFAM" id="SSF52540">
    <property type="entry name" value="P-loop containing nucleoside triphosphate hydrolases"/>
    <property type="match status" value="1"/>
</dbReference>
<feature type="domain" description="Helicase C-terminal" evidence="3">
    <location>
        <begin position="129"/>
        <end position="292"/>
    </location>
</feature>
<dbReference type="SMART" id="SM00490">
    <property type="entry name" value="HELICc"/>
    <property type="match status" value="1"/>
</dbReference>
<accession>D5AD70</accession>
<keyword evidence="2" id="KW-0175">Coiled coil</keyword>